<dbReference type="PANTHER" id="PTHR47791:SF2">
    <property type="entry name" value="ENDO MANNANASE, GH76 FAMILY (EUROFUNG)"/>
    <property type="match status" value="1"/>
</dbReference>
<dbReference type="AlphaFoldDB" id="W3WM45"/>
<organism evidence="3 4">
    <name type="scientific">Pestalotiopsis fici (strain W106-1 / CGMCC3.15140)</name>
    <dbReference type="NCBI Taxonomy" id="1229662"/>
    <lineage>
        <taxon>Eukaryota</taxon>
        <taxon>Fungi</taxon>
        <taxon>Dikarya</taxon>
        <taxon>Ascomycota</taxon>
        <taxon>Pezizomycotina</taxon>
        <taxon>Sordariomycetes</taxon>
        <taxon>Xylariomycetidae</taxon>
        <taxon>Amphisphaeriales</taxon>
        <taxon>Sporocadaceae</taxon>
        <taxon>Pestalotiopsis</taxon>
    </lineage>
</organism>
<evidence type="ECO:0000313" key="3">
    <source>
        <dbReference type="EMBL" id="ETS74829.1"/>
    </source>
</evidence>
<evidence type="ECO:0000256" key="2">
    <source>
        <dbReference type="SAM" id="SignalP"/>
    </source>
</evidence>
<dbReference type="eggNOG" id="ENOG502QTTU">
    <property type="taxonomic scope" value="Eukaryota"/>
</dbReference>
<proteinExistence type="predicted"/>
<dbReference type="SUPFAM" id="SSF48208">
    <property type="entry name" value="Six-hairpin glycosidases"/>
    <property type="match status" value="1"/>
</dbReference>
<accession>W3WM45</accession>
<dbReference type="EMBL" id="KI912119">
    <property type="protein sequence ID" value="ETS74829.1"/>
    <property type="molecule type" value="Genomic_DNA"/>
</dbReference>
<reference evidence="4" key="1">
    <citation type="journal article" date="2015" name="BMC Genomics">
        <title>Genomic and transcriptomic analysis of the endophytic fungus Pestalotiopsis fici reveals its lifestyle and high potential for synthesis of natural products.</title>
        <authorList>
            <person name="Wang X."/>
            <person name="Zhang X."/>
            <person name="Liu L."/>
            <person name="Xiang M."/>
            <person name="Wang W."/>
            <person name="Sun X."/>
            <person name="Che Y."/>
            <person name="Guo L."/>
            <person name="Liu G."/>
            <person name="Guo L."/>
            <person name="Wang C."/>
            <person name="Yin W.B."/>
            <person name="Stadler M."/>
            <person name="Zhang X."/>
            <person name="Liu X."/>
        </authorList>
    </citation>
    <scope>NUCLEOTIDE SEQUENCE [LARGE SCALE GENOMIC DNA]</scope>
    <source>
        <strain evidence="4">W106-1 / CGMCC3.15140</strain>
    </source>
</reference>
<feature type="chain" id="PRO_5004833700" description="Glycosyl hydrolase" evidence="2">
    <location>
        <begin position="29"/>
        <end position="644"/>
    </location>
</feature>
<feature type="signal peptide" evidence="2">
    <location>
        <begin position="1"/>
        <end position="28"/>
    </location>
</feature>
<dbReference type="STRING" id="1229662.W3WM45"/>
<feature type="compositionally biased region" description="Basic and acidic residues" evidence="1">
    <location>
        <begin position="605"/>
        <end position="616"/>
    </location>
</feature>
<evidence type="ECO:0000256" key="1">
    <source>
        <dbReference type="SAM" id="MobiDB-lite"/>
    </source>
</evidence>
<dbReference type="OMA" id="EPYKNAI"/>
<keyword evidence="2" id="KW-0732">Signal</keyword>
<dbReference type="Gene3D" id="1.50.10.20">
    <property type="match status" value="1"/>
</dbReference>
<dbReference type="OrthoDB" id="4104179at2759"/>
<dbReference type="Pfam" id="PF03663">
    <property type="entry name" value="Glyco_hydro_76"/>
    <property type="match status" value="1"/>
</dbReference>
<keyword evidence="4" id="KW-1185">Reference proteome</keyword>
<dbReference type="InterPro" id="IPR053169">
    <property type="entry name" value="MUG_Protein"/>
</dbReference>
<dbReference type="InterPro" id="IPR008928">
    <property type="entry name" value="6-hairpin_glycosidase_sf"/>
</dbReference>
<evidence type="ECO:0000313" key="4">
    <source>
        <dbReference type="Proteomes" id="UP000030651"/>
    </source>
</evidence>
<dbReference type="KEGG" id="pfy:PFICI_13313"/>
<dbReference type="HOGENOM" id="CLU_021766_1_0_1"/>
<name>W3WM45_PESFW</name>
<dbReference type="GeneID" id="19278326"/>
<dbReference type="InParanoid" id="W3WM45"/>
<protein>
    <recommendedName>
        <fullName evidence="5">Glycosyl hydrolase</fullName>
    </recommendedName>
</protein>
<dbReference type="RefSeq" id="XP_007840085.1">
    <property type="nucleotide sequence ID" value="XM_007841894.1"/>
</dbReference>
<dbReference type="Proteomes" id="UP000030651">
    <property type="component" value="Unassembled WGS sequence"/>
</dbReference>
<evidence type="ECO:0008006" key="5">
    <source>
        <dbReference type="Google" id="ProtNLM"/>
    </source>
</evidence>
<dbReference type="PANTHER" id="PTHR47791">
    <property type="entry name" value="MEIOTICALLY UP-REGULATED GENE 191 PROTEIN"/>
    <property type="match status" value="1"/>
</dbReference>
<dbReference type="GO" id="GO:0005975">
    <property type="term" value="P:carbohydrate metabolic process"/>
    <property type="evidence" value="ECO:0007669"/>
    <property type="project" value="InterPro"/>
</dbReference>
<dbReference type="InterPro" id="IPR005198">
    <property type="entry name" value="Glyco_hydro_76"/>
</dbReference>
<gene>
    <name evidence="3" type="ORF">PFICI_13313</name>
</gene>
<sequence>MFLCRGFSSLGLAAASLLFYTLLPLGASAVIREAECTVSSIEGRSCTQSTPQGFIPENVAERTWRKTFPEPDLDVLSELLDSIGVMQDDYFAPWLGTWPTSIDWTGAVMGTHVSGTLRSFTAALDAVRSSGDPVEDWKLKENLIENYFTQVVSYYFGENDFEIRMEAYDDILWVVLGWLEAVRFVREHTALHYQLETQRKGLDSQSTGSVGEILRNQTWHGNLWIPAFSHRARVFWDLAAKGWDTELCGGGMTWNPRLLPYKNAITNELFIAGSISMYLYFPGDDNTAPFSQARTSRDAQGTEARQQVARDPKYLQAAVDGYKWLVNSNMTDTQGLFTDGFHISGYANPASNNTKCDERNDMVFTYNQGVVLTGQRGLWDATGALSYLLEGHLLIQNVINATGYDLKRDQPRDDYKTLAPDTVPQWYGLGRLGVIEDNCDASGTCSQDGQTFKGIFFHHLTYFCAPLSLPPPDLGREVDHDAFAAAQKSHTEACLSYAGWLRWNAEAALNTRDAAGKFGMWFTAGLLTNLTSAAWPTVADQHVAGVDYRNYGVPNDTTWQRPGDILDPGAKMPVGIPILPADESRQQPIDGAAAPRQALGVDEKVERESLADDPNNRGRGRTVETQGSGLALIRAYWSITQLRD</sequence>
<feature type="region of interest" description="Disordered" evidence="1">
    <location>
        <begin position="605"/>
        <end position="624"/>
    </location>
</feature>